<dbReference type="Proteomes" id="UP000008881">
    <property type="component" value="Chromosome"/>
</dbReference>
<sequence>MPVISGTDKSMILLNMNHLGFLIDVANKNYDKDNKIIGNAENQTNNSCERKAYV</sequence>
<dbReference type="AlphaFoldDB" id="A0A0H3FQG4"/>
<dbReference type="PATRIC" id="fig|1028307.3.peg.1783"/>
<evidence type="ECO:0000313" key="1">
    <source>
        <dbReference type="EMBL" id="AEG96712.1"/>
    </source>
</evidence>
<gene>
    <name evidence="1" type="ordered locus">EAE_08950</name>
</gene>
<name>A0A0H3FQG4_KLEAK</name>
<organism evidence="1 2">
    <name type="scientific">Klebsiella aerogenes (strain ATCC 13048 / DSM 30053 / CCUG 1429 / JCM 1235 / KCTC 2190 / NBRC 13534 / NCIMB 10102 / NCTC 10006 / CDC 819-56)</name>
    <name type="common">Enterobacter aerogenes</name>
    <dbReference type="NCBI Taxonomy" id="1028307"/>
    <lineage>
        <taxon>Bacteria</taxon>
        <taxon>Pseudomonadati</taxon>
        <taxon>Pseudomonadota</taxon>
        <taxon>Gammaproteobacteria</taxon>
        <taxon>Enterobacterales</taxon>
        <taxon>Enterobacteriaceae</taxon>
        <taxon>Klebsiella/Raoultella group</taxon>
        <taxon>Klebsiella</taxon>
    </lineage>
</organism>
<accession>A0A0H3FQG4</accession>
<keyword evidence="2" id="KW-1185">Reference proteome</keyword>
<dbReference type="KEGG" id="eae:EAE_08950"/>
<evidence type="ECO:0000313" key="2">
    <source>
        <dbReference type="Proteomes" id="UP000008881"/>
    </source>
</evidence>
<proteinExistence type="predicted"/>
<dbReference type="HOGENOM" id="CLU_3043015_0_0_6"/>
<dbReference type="EMBL" id="CP002824">
    <property type="protein sequence ID" value="AEG96712.1"/>
    <property type="molecule type" value="Genomic_DNA"/>
</dbReference>
<protein>
    <submittedName>
        <fullName evidence="1">Uncharacterized protein</fullName>
    </submittedName>
</protein>
<reference evidence="1 2" key="1">
    <citation type="journal article" date="2012" name="J. Bacteriol.">
        <title>Complete genome sequence of Enterobacter aerogenes KCTC 2190.</title>
        <authorList>
            <person name="Shin S.H."/>
            <person name="Kim S."/>
            <person name="Kim J.Y."/>
            <person name="Lee S."/>
            <person name="Um Y."/>
            <person name="Oh M.K."/>
            <person name="Kim Y.R."/>
            <person name="Lee J."/>
            <person name="Yang K.S."/>
        </authorList>
    </citation>
    <scope>NUCLEOTIDE SEQUENCE [LARGE SCALE GENOMIC DNA]</scope>
    <source>
        <strain evidence="1 2">KCTC 2190</strain>
    </source>
</reference>